<comment type="caution">
    <text evidence="1">The sequence shown here is derived from an EMBL/GenBank/DDBJ whole genome shotgun (WGS) entry which is preliminary data.</text>
</comment>
<name>A0ABD3D621_9LAMI</name>
<protein>
    <submittedName>
        <fullName evidence="1">Uncharacterized protein</fullName>
    </submittedName>
</protein>
<organism evidence="1 2">
    <name type="scientific">Castilleja foliolosa</name>
    <dbReference type="NCBI Taxonomy" id="1961234"/>
    <lineage>
        <taxon>Eukaryota</taxon>
        <taxon>Viridiplantae</taxon>
        <taxon>Streptophyta</taxon>
        <taxon>Embryophyta</taxon>
        <taxon>Tracheophyta</taxon>
        <taxon>Spermatophyta</taxon>
        <taxon>Magnoliopsida</taxon>
        <taxon>eudicotyledons</taxon>
        <taxon>Gunneridae</taxon>
        <taxon>Pentapetalae</taxon>
        <taxon>asterids</taxon>
        <taxon>lamiids</taxon>
        <taxon>Lamiales</taxon>
        <taxon>Orobanchaceae</taxon>
        <taxon>Pedicularideae</taxon>
        <taxon>Castillejinae</taxon>
        <taxon>Castilleja</taxon>
    </lineage>
</organism>
<accession>A0ABD3D621</accession>
<reference evidence="2" key="1">
    <citation type="journal article" date="2024" name="IScience">
        <title>Strigolactones Initiate the Formation of Haustorium-like Structures in Castilleja.</title>
        <authorList>
            <person name="Buerger M."/>
            <person name="Peterson D."/>
            <person name="Chory J."/>
        </authorList>
    </citation>
    <scope>NUCLEOTIDE SEQUENCE [LARGE SCALE GENOMIC DNA]</scope>
</reference>
<dbReference type="AlphaFoldDB" id="A0ABD3D621"/>
<dbReference type="EMBL" id="JAVIJP010000025">
    <property type="protein sequence ID" value="KAL3637437.1"/>
    <property type="molecule type" value="Genomic_DNA"/>
</dbReference>
<dbReference type="Proteomes" id="UP001632038">
    <property type="component" value="Unassembled WGS sequence"/>
</dbReference>
<keyword evidence="2" id="KW-1185">Reference proteome</keyword>
<gene>
    <name evidence="1" type="ORF">CASFOL_018605</name>
</gene>
<sequence>MVVCDWRLLLEAWSTWRRFYTSTPFKLIPATIAYVLCA</sequence>
<evidence type="ECO:0000313" key="2">
    <source>
        <dbReference type="Proteomes" id="UP001632038"/>
    </source>
</evidence>
<proteinExistence type="predicted"/>
<evidence type="ECO:0000313" key="1">
    <source>
        <dbReference type="EMBL" id="KAL3637437.1"/>
    </source>
</evidence>